<evidence type="ECO:0000313" key="2">
    <source>
        <dbReference type="EMBL" id="PIL26990.1"/>
    </source>
</evidence>
<sequence length="419" mass="46091">MPRLTHLAILHRRTRRSDASTFVLNLTDHPNIQTLRLEDVHLHAPVAPYASLRHLKLTQCGIMPPPAAGSVSALRLCAVHNTLGHFPNLETLSLVHSLSEGALHDPPLRELPKLTKTVRLPRLRHLELIDIPAYIPLLLSHLVFPVSTALVLEPASTARHFSPDETIAVPLFPGINPSPSPSAELTLSLFRVHRGAHTEHVACWETRGAGVRRVCVTLASYGPLHRTLLARFTRELVAALTPAPTASGVTELTLDPFTYLHNHDWELLLPEVPGLRLLSCLAGHSAETLVKVFGERRPLGQGGERDSEFLCPRVTELTLGWHIPYATKDEDWEALQLELQDDATDSNTGPVPSPSDKSVDGTDVDAGSSSSRRRRRWIAAPLAEFSEALRACLVQRAAGHCESIEVLSVFPHWKYGLDG</sequence>
<reference evidence="2 3" key="1">
    <citation type="journal article" date="2015" name="Sci. Rep.">
        <title>Chromosome-level genome map provides insights into diverse defense mechanisms in the medicinal fungus Ganoderma sinense.</title>
        <authorList>
            <person name="Zhu Y."/>
            <person name="Xu J."/>
            <person name="Sun C."/>
            <person name="Zhou S."/>
            <person name="Xu H."/>
            <person name="Nelson D.R."/>
            <person name="Qian J."/>
            <person name="Song J."/>
            <person name="Luo H."/>
            <person name="Xiang L."/>
            <person name="Li Y."/>
            <person name="Xu Z."/>
            <person name="Ji A."/>
            <person name="Wang L."/>
            <person name="Lu S."/>
            <person name="Hayward A."/>
            <person name="Sun W."/>
            <person name="Li X."/>
            <person name="Schwartz D.C."/>
            <person name="Wang Y."/>
            <person name="Chen S."/>
        </authorList>
    </citation>
    <scope>NUCLEOTIDE SEQUENCE [LARGE SCALE GENOMIC DNA]</scope>
    <source>
        <strain evidence="2 3">ZZ0214-1</strain>
    </source>
</reference>
<dbReference type="EMBL" id="AYKW01000034">
    <property type="protein sequence ID" value="PIL26990.1"/>
    <property type="molecule type" value="Genomic_DNA"/>
</dbReference>
<organism evidence="2 3">
    <name type="scientific">Ganoderma sinense ZZ0214-1</name>
    <dbReference type="NCBI Taxonomy" id="1077348"/>
    <lineage>
        <taxon>Eukaryota</taxon>
        <taxon>Fungi</taxon>
        <taxon>Dikarya</taxon>
        <taxon>Basidiomycota</taxon>
        <taxon>Agaricomycotina</taxon>
        <taxon>Agaricomycetes</taxon>
        <taxon>Polyporales</taxon>
        <taxon>Polyporaceae</taxon>
        <taxon>Ganoderma</taxon>
    </lineage>
</organism>
<proteinExistence type="predicted"/>
<dbReference type="Gene3D" id="3.80.10.10">
    <property type="entry name" value="Ribonuclease Inhibitor"/>
    <property type="match status" value="1"/>
</dbReference>
<dbReference type="AlphaFoldDB" id="A0A2G8RZP3"/>
<protein>
    <submittedName>
        <fullName evidence="2">Uncharacterized protein</fullName>
    </submittedName>
</protein>
<dbReference type="Proteomes" id="UP000230002">
    <property type="component" value="Unassembled WGS sequence"/>
</dbReference>
<feature type="region of interest" description="Disordered" evidence="1">
    <location>
        <begin position="342"/>
        <end position="372"/>
    </location>
</feature>
<evidence type="ECO:0000313" key="3">
    <source>
        <dbReference type="Proteomes" id="UP000230002"/>
    </source>
</evidence>
<evidence type="ECO:0000256" key="1">
    <source>
        <dbReference type="SAM" id="MobiDB-lite"/>
    </source>
</evidence>
<dbReference type="InterPro" id="IPR032675">
    <property type="entry name" value="LRR_dom_sf"/>
</dbReference>
<gene>
    <name evidence="2" type="ORF">GSI_10129</name>
</gene>
<dbReference type="SUPFAM" id="SSF52047">
    <property type="entry name" value="RNI-like"/>
    <property type="match status" value="1"/>
</dbReference>
<comment type="caution">
    <text evidence="2">The sequence shown here is derived from an EMBL/GenBank/DDBJ whole genome shotgun (WGS) entry which is preliminary data.</text>
</comment>
<keyword evidence="3" id="KW-1185">Reference proteome</keyword>
<accession>A0A2G8RZP3</accession>
<name>A0A2G8RZP3_9APHY</name>
<dbReference type="OrthoDB" id="2755417at2759"/>